<dbReference type="EMBL" id="OMOF01000107">
    <property type="protein sequence ID" value="SPF38739.1"/>
    <property type="molecule type" value="Genomic_DNA"/>
</dbReference>
<dbReference type="InterPro" id="IPR052016">
    <property type="entry name" value="Bact_Sigma-Reg"/>
</dbReference>
<dbReference type="InterPro" id="IPR036890">
    <property type="entry name" value="HATPase_C_sf"/>
</dbReference>
<accession>A0A2U3KGG0</accession>
<reference evidence="4" key="1">
    <citation type="submission" date="2018-02" db="EMBL/GenBank/DDBJ databases">
        <authorList>
            <person name="Hausmann B."/>
        </authorList>
    </citation>
    <scope>NUCLEOTIDE SEQUENCE [LARGE SCALE GENOMIC DNA]</scope>
    <source>
        <strain evidence="4">Peat soil MAG SbF1</strain>
    </source>
</reference>
<protein>
    <submittedName>
        <fullName evidence="3">Sensory box protein</fullName>
    </submittedName>
</protein>
<evidence type="ECO:0000256" key="1">
    <source>
        <dbReference type="ARBA" id="ARBA00022801"/>
    </source>
</evidence>
<dbReference type="Proteomes" id="UP000238916">
    <property type="component" value="Unassembled WGS sequence"/>
</dbReference>
<dbReference type="Gene3D" id="3.30.565.10">
    <property type="entry name" value="Histidine kinase-like ATPase, C-terminal domain"/>
    <property type="match status" value="1"/>
</dbReference>
<dbReference type="SMART" id="SM00331">
    <property type="entry name" value="PP2C_SIG"/>
    <property type="match status" value="1"/>
</dbReference>
<sequence length="356" mass="40085">MELMLAARVQRDSLPQPFTGDRVRVGTIFEPYSTVSGDFFNYKWFEKEKKLCGYIIDVSGHGVATALQTATFKMLLDVVLLNGDLIEVIDLQVINQKIMQYLYEGSFVALLYFEFDLQAAELTLISAGITLFLAAKLHECSLVPISGCYLGIIDDPDIEMVTIPIKAGEIYCLMSDGASDLIEAQGTRKLDSFTEYKNWLEKLVESPERNDDFSVICIEILQENRGIDMLKIENESDLAHAQKTISEFLERSTPSHAAMLEVAVNEAMNNGFYAGGKVCVKTRVVGRKLIIRVKDEGPGFHTQEVNVQHKEDKREEVFDELLEAEGGRGILLMKLFCDRVIYNSKGDEVLLMKRII</sequence>
<dbReference type="Pfam" id="PF13581">
    <property type="entry name" value="HATPase_c_2"/>
    <property type="match status" value="1"/>
</dbReference>
<dbReference type="PANTHER" id="PTHR43156:SF2">
    <property type="entry name" value="STAGE II SPORULATION PROTEIN E"/>
    <property type="match status" value="1"/>
</dbReference>
<evidence type="ECO:0000313" key="3">
    <source>
        <dbReference type="EMBL" id="SPF38739.1"/>
    </source>
</evidence>
<dbReference type="InterPro" id="IPR001932">
    <property type="entry name" value="PPM-type_phosphatase-like_dom"/>
</dbReference>
<dbReference type="SUPFAM" id="SSF55874">
    <property type="entry name" value="ATPase domain of HSP90 chaperone/DNA topoisomerase II/histidine kinase"/>
    <property type="match status" value="1"/>
</dbReference>
<organism evidence="3 4">
    <name type="scientific">Candidatus Desulfosporosinus infrequens</name>
    <dbReference type="NCBI Taxonomy" id="2043169"/>
    <lineage>
        <taxon>Bacteria</taxon>
        <taxon>Bacillati</taxon>
        <taxon>Bacillota</taxon>
        <taxon>Clostridia</taxon>
        <taxon>Eubacteriales</taxon>
        <taxon>Desulfitobacteriaceae</taxon>
        <taxon>Desulfosporosinus</taxon>
    </lineage>
</organism>
<evidence type="ECO:0000259" key="2">
    <source>
        <dbReference type="SMART" id="SM00331"/>
    </source>
</evidence>
<dbReference type="Gene3D" id="3.60.40.10">
    <property type="entry name" value="PPM-type phosphatase domain"/>
    <property type="match status" value="1"/>
</dbReference>
<dbReference type="InterPro" id="IPR036457">
    <property type="entry name" value="PPM-type-like_dom_sf"/>
</dbReference>
<dbReference type="InterPro" id="IPR003594">
    <property type="entry name" value="HATPase_dom"/>
</dbReference>
<dbReference type="AlphaFoldDB" id="A0A2U3KGG0"/>
<keyword evidence="1" id="KW-0378">Hydrolase</keyword>
<gene>
    <name evidence="3" type="ORF">SBF1_1950001</name>
</gene>
<evidence type="ECO:0000313" key="4">
    <source>
        <dbReference type="Proteomes" id="UP000238916"/>
    </source>
</evidence>
<dbReference type="Pfam" id="PF07228">
    <property type="entry name" value="SpoIIE"/>
    <property type="match status" value="1"/>
</dbReference>
<name>A0A2U3KGG0_9FIRM</name>
<dbReference type="PANTHER" id="PTHR43156">
    <property type="entry name" value="STAGE II SPORULATION PROTEIN E-RELATED"/>
    <property type="match status" value="1"/>
</dbReference>
<dbReference type="CDD" id="cd16936">
    <property type="entry name" value="HATPase_RsbW-like"/>
    <property type="match status" value="1"/>
</dbReference>
<feature type="domain" description="PPM-type phosphatase" evidence="2">
    <location>
        <begin position="23"/>
        <end position="220"/>
    </location>
</feature>
<dbReference type="GO" id="GO:0016791">
    <property type="term" value="F:phosphatase activity"/>
    <property type="evidence" value="ECO:0007669"/>
    <property type="project" value="TreeGrafter"/>
</dbReference>
<proteinExistence type="predicted"/>